<protein>
    <submittedName>
        <fullName evidence="2">Uncharacterized protein</fullName>
    </submittedName>
</protein>
<evidence type="ECO:0000256" key="1">
    <source>
        <dbReference type="SAM" id="MobiDB-lite"/>
    </source>
</evidence>
<gene>
    <name evidence="2" type="ORF">Ocin01_12824</name>
</gene>
<evidence type="ECO:0000313" key="3">
    <source>
        <dbReference type="Proteomes" id="UP000094527"/>
    </source>
</evidence>
<comment type="caution">
    <text evidence="2">The sequence shown here is derived from an EMBL/GenBank/DDBJ whole genome shotgun (WGS) entry which is preliminary data.</text>
</comment>
<dbReference type="Proteomes" id="UP000094527">
    <property type="component" value="Unassembled WGS sequence"/>
</dbReference>
<feature type="compositionally biased region" description="Basic residues" evidence="1">
    <location>
        <begin position="316"/>
        <end position="326"/>
    </location>
</feature>
<feature type="compositionally biased region" description="Low complexity" evidence="1">
    <location>
        <begin position="189"/>
        <end position="199"/>
    </location>
</feature>
<sequence length="414" mass="45178">MLYKTEGFWNRRRHLACPVLGSNMSSVSGGVNKVVSVPNKQVFIVNLVGILILFGCPVSSSAKEEAVGHGNFTQSPTNHEEVLVRNQDISESTSNSGDDFWVGTHQLEFKPHPLLMPSTQSPSASQIPIPIIELGTPPTTPGPSTEEVSDSGDENSESSTNGSNKRKSRDRRKKHRDQRRLAHRTLWTSGNSNSNSGSRGVVIKSLDQQLQLLQQPVILTGGSGGPTSYQPPPQQFIPQTPPPPAPSAGNNGPYLVYVPPGMHQNQIAQASGALPVKAMSMGNVGINEIPMDYGRGNPYQYSSSGSGGYGESHSHSQPHHHHHHQNGYHSHSPNNGPNPHYLRNNILRVFMDKLASVGKALPIPFVTKYSQPPAVFGGHGTQSHHSPQMNHIVHPPIMQPTTVYNRHYLSRRMR</sequence>
<dbReference type="EMBL" id="LJIJ01000902">
    <property type="protein sequence ID" value="ODM93859.1"/>
    <property type="molecule type" value="Genomic_DNA"/>
</dbReference>
<feature type="region of interest" description="Disordered" evidence="1">
    <location>
        <begin position="221"/>
        <end position="250"/>
    </location>
</feature>
<feature type="compositionally biased region" description="Basic residues" evidence="1">
    <location>
        <begin position="164"/>
        <end position="183"/>
    </location>
</feature>
<dbReference type="AlphaFoldDB" id="A0A1D2MLC2"/>
<feature type="compositionally biased region" description="Acidic residues" evidence="1">
    <location>
        <begin position="147"/>
        <end position="156"/>
    </location>
</feature>
<organism evidence="2 3">
    <name type="scientific">Orchesella cincta</name>
    <name type="common">Springtail</name>
    <name type="synonym">Podura cincta</name>
    <dbReference type="NCBI Taxonomy" id="48709"/>
    <lineage>
        <taxon>Eukaryota</taxon>
        <taxon>Metazoa</taxon>
        <taxon>Ecdysozoa</taxon>
        <taxon>Arthropoda</taxon>
        <taxon>Hexapoda</taxon>
        <taxon>Collembola</taxon>
        <taxon>Entomobryomorpha</taxon>
        <taxon>Entomobryoidea</taxon>
        <taxon>Orchesellidae</taxon>
        <taxon>Orchesellinae</taxon>
        <taxon>Orchesella</taxon>
    </lineage>
</organism>
<feature type="region of interest" description="Disordered" evidence="1">
    <location>
        <begin position="297"/>
        <end position="340"/>
    </location>
</feature>
<feature type="compositionally biased region" description="Pro residues" evidence="1">
    <location>
        <begin position="229"/>
        <end position="246"/>
    </location>
</feature>
<evidence type="ECO:0000313" key="2">
    <source>
        <dbReference type="EMBL" id="ODM93859.1"/>
    </source>
</evidence>
<reference evidence="2 3" key="1">
    <citation type="journal article" date="2016" name="Genome Biol. Evol.">
        <title>Gene Family Evolution Reflects Adaptation to Soil Environmental Stressors in the Genome of the Collembolan Orchesella cincta.</title>
        <authorList>
            <person name="Faddeeva-Vakhrusheva A."/>
            <person name="Derks M.F."/>
            <person name="Anvar S.Y."/>
            <person name="Agamennone V."/>
            <person name="Suring W."/>
            <person name="Smit S."/>
            <person name="van Straalen N.M."/>
            <person name="Roelofs D."/>
        </authorList>
    </citation>
    <scope>NUCLEOTIDE SEQUENCE [LARGE SCALE GENOMIC DNA]</scope>
    <source>
        <tissue evidence="2">Mixed pool</tissue>
    </source>
</reference>
<feature type="region of interest" description="Disordered" evidence="1">
    <location>
        <begin position="130"/>
        <end position="199"/>
    </location>
</feature>
<keyword evidence="3" id="KW-1185">Reference proteome</keyword>
<proteinExistence type="predicted"/>
<feature type="compositionally biased region" description="Low complexity" evidence="1">
    <location>
        <begin position="130"/>
        <end position="146"/>
    </location>
</feature>
<accession>A0A1D2MLC2</accession>
<name>A0A1D2MLC2_ORCCI</name>